<dbReference type="Pfam" id="PF00877">
    <property type="entry name" value="NLPC_P60"/>
    <property type="match status" value="1"/>
</dbReference>
<evidence type="ECO:0000256" key="4">
    <source>
        <dbReference type="ARBA" id="ARBA00022807"/>
    </source>
</evidence>
<sequence length="352" mass="37852">MTRHRPRTVVLGGLLCLVAGTTQPFAQAVPRPDRPQTLAEVRAKLESLYHDAEVATEEYNAAGEDVAAQEKKLDVLGAQVARADARLVRLRALVGAAARAQYRGGGMPAEVQFFFSPDPEHALDAAGLARQAQLGTDRQLVALVEAESRLKTKTEQAAEELDSLREIQLTRDTARDKVTKQIAAARKLEARLEADELKRLAALEKQDAAKAQAAWLKTGVLDGVGTMASAGGKKAVAYATDQLGEPYVWGAEGPDSFDCSGLTSQAWLAAGVTIPRTSQEQWKQLKRVDIKDVRPGDLIIYFDDASHVALYVGAGRIIHAPRPGRTITVAPAASMQILGVVRPDPQAQAAKK</sequence>
<dbReference type="Gene3D" id="3.90.1720.10">
    <property type="entry name" value="endopeptidase domain like (from Nostoc punctiforme)"/>
    <property type="match status" value="1"/>
</dbReference>
<keyword evidence="6" id="KW-0732">Signal</keyword>
<dbReference type="HOGENOM" id="CLU_034085_1_2_11"/>
<feature type="coiled-coil region" evidence="5">
    <location>
        <begin position="38"/>
        <end position="72"/>
    </location>
</feature>
<comment type="similarity">
    <text evidence="1">Belongs to the peptidase C40 family.</text>
</comment>
<dbReference type="PROSITE" id="PS51935">
    <property type="entry name" value="NLPC_P60"/>
    <property type="match status" value="1"/>
</dbReference>
<protein>
    <submittedName>
        <fullName evidence="8">NLP/P60-family secreted protein</fullName>
    </submittedName>
</protein>
<evidence type="ECO:0000256" key="1">
    <source>
        <dbReference type="ARBA" id="ARBA00007074"/>
    </source>
</evidence>
<dbReference type="PANTHER" id="PTHR47359">
    <property type="entry name" value="PEPTIDOGLYCAN DL-ENDOPEPTIDASE CWLO"/>
    <property type="match status" value="1"/>
</dbReference>
<dbReference type="RefSeq" id="WP_015654949.1">
    <property type="nucleotide sequence ID" value="NC_020504.1"/>
</dbReference>
<dbReference type="InterPro" id="IPR000064">
    <property type="entry name" value="NLP_P60_dom"/>
</dbReference>
<organism evidence="8 9">
    <name type="scientific">Streptomyces davaonensis (strain DSM 101723 / JCM 4913 / KCC S-0913 / 768)</name>
    <dbReference type="NCBI Taxonomy" id="1214101"/>
    <lineage>
        <taxon>Bacteria</taxon>
        <taxon>Bacillati</taxon>
        <taxon>Actinomycetota</taxon>
        <taxon>Actinomycetes</taxon>
        <taxon>Kitasatosporales</taxon>
        <taxon>Streptomycetaceae</taxon>
        <taxon>Streptomyces</taxon>
    </lineage>
</organism>
<evidence type="ECO:0000256" key="6">
    <source>
        <dbReference type="SAM" id="SignalP"/>
    </source>
</evidence>
<dbReference type="InterPro" id="IPR051794">
    <property type="entry name" value="PG_Endopeptidase_C40"/>
</dbReference>
<dbReference type="GO" id="GO:0006508">
    <property type="term" value="P:proteolysis"/>
    <property type="evidence" value="ECO:0007669"/>
    <property type="project" value="UniProtKB-KW"/>
</dbReference>
<keyword evidence="4" id="KW-0788">Thiol protease</keyword>
<name>K4QVY9_STRDJ</name>
<accession>K4QVY9</accession>
<dbReference type="AlphaFoldDB" id="K4QVY9"/>
<dbReference type="SUPFAM" id="SSF54001">
    <property type="entry name" value="Cysteine proteinases"/>
    <property type="match status" value="1"/>
</dbReference>
<dbReference type="eggNOG" id="COG0791">
    <property type="taxonomic scope" value="Bacteria"/>
</dbReference>
<dbReference type="InterPro" id="IPR038765">
    <property type="entry name" value="Papain-like_cys_pep_sf"/>
</dbReference>
<feature type="coiled-coil region" evidence="5">
    <location>
        <begin position="175"/>
        <end position="214"/>
    </location>
</feature>
<proteinExistence type="inferred from homology"/>
<evidence type="ECO:0000259" key="7">
    <source>
        <dbReference type="PROSITE" id="PS51935"/>
    </source>
</evidence>
<evidence type="ECO:0000313" key="9">
    <source>
        <dbReference type="Proteomes" id="UP000008043"/>
    </source>
</evidence>
<evidence type="ECO:0000313" key="8">
    <source>
        <dbReference type="EMBL" id="CCK24544.1"/>
    </source>
</evidence>
<keyword evidence="3" id="KW-0378">Hydrolase</keyword>
<gene>
    <name evidence="8" type="ORF">BN159_0165</name>
</gene>
<feature type="chain" id="PRO_5003879432" evidence="6">
    <location>
        <begin position="29"/>
        <end position="352"/>
    </location>
</feature>
<dbReference type="PATRIC" id="fig|1214101.3.peg.162"/>
<dbReference type="GO" id="GO:0008234">
    <property type="term" value="F:cysteine-type peptidase activity"/>
    <property type="evidence" value="ECO:0007669"/>
    <property type="project" value="UniProtKB-KW"/>
</dbReference>
<keyword evidence="9" id="KW-1185">Reference proteome</keyword>
<dbReference type="MEROPS" id="C40.007"/>
<dbReference type="EMBL" id="HE971709">
    <property type="protein sequence ID" value="CCK24544.1"/>
    <property type="molecule type" value="Genomic_DNA"/>
</dbReference>
<keyword evidence="5" id="KW-0175">Coiled coil</keyword>
<feature type="signal peptide" evidence="6">
    <location>
        <begin position="1"/>
        <end position="28"/>
    </location>
</feature>
<reference evidence="8 9" key="1">
    <citation type="journal article" date="2012" name="J. Bacteriol.">
        <title>Genome sequence of the bacterium Streptomyces davawensis JCM 4913 and heterologous production of the unique antibiotic roseoflavin.</title>
        <authorList>
            <person name="Jankowitsch F."/>
            <person name="Schwarz J."/>
            <person name="Ruckert C."/>
            <person name="Gust B."/>
            <person name="Szczepanowski R."/>
            <person name="Blom J."/>
            <person name="Pelzer S."/>
            <person name="Kalinowski J."/>
            <person name="Mack M."/>
        </authorList>
    </citation>
    <scope>NUCLEOTIDE SEQUENCE [LARGE SCALE GENOMIC DNA]</scope>
    <source>
        <strain evidence="9">DSM 101723 / JCM 4913 / KCC S-0913 / 768</strain>
    </source>
</reference>
<evidence type="ECO:0000256" key="2">
    <source>
        <dbReference type="ARBA" id="ARBA00022670"/>
    </source>
</evidence>
<evidence type="ECO:0000256" key="3">
    <source>
        <dbReference type="ARBA" id="ARBA00022801"/>
    </source>
</evidence>
<feature type="domain" description="NlpC/P60" evidence="7">
    <location>
        <begin position="229"/>
        <end position="352"/>
    </location>
</feature>
<dbReference type="Proteomes" id="UP000008043">
    <property type="component" value="Chromosome"/>
</dbReference>
<dbReference type="KEGG" id="sdv:BN159_0165"/>
<dbReference type="PANTHER" id="PTHR47359:SF3">
    <property type="entry name" value="NLP_P60 DOMAIN-CONTAINING PROTEIN-RELATED"/>
    <property type="match status" value="1"/>
</dbReference>
<keyword evidence="2" id="KW-0645">Protease</keyword>
<dbReference type="OrthoDB" id="5177647at2"/>
<evidence type="ECO:0000256" key="5">
    <source>
        <dbReference type="SAM" id="Coils"/>
    </source>
</evidence>